<evidence type="ECO:0000256" key="3">
    <source>
        <dbReference type="ARBA" id="ARBA00022692"/>
    </source>
</evidence>
<feature type="transmembrane region" description="Helical" evidence="10">
    <location>
        <begin position="336"/>
        <end position="357"/>
    </location>
</feature>
<keyword evidence="7" id="KW-1278">Translocase</keyword>
<evidence type="ECO:0000259" key="11">
    <source>
        <dbReference type="PROSITE" id="PS50846"/>
    </source>
</evidence>
<dbReference type="PRINTS" id="PR00119">
    <property type="entry name" value="CATATPASE"/>
</dbReference>
<dbReference type="InterPro" id="IPR023298">
    <property type="entry name" value="ATPase_P-typ_TM_dom_sf"/>
</dbReference>
<keyword evidence="6 10" id="KW-0067">ATP-binding</keyword>
<dbReference type="Gene3D" id="3.30.70.100">
    <property type="match status" value="1"/>
</dbReference>
<dbReference type="PROSITE" id="PS01047">
    <property type="entry name" value="HMA_1"/>
    <property type="match status" value="1"/>
</dbReference>
<feature type="transmembrane region" description="Helical" evidence="10">
    <location>
        <begin position="673"/>
        <end position="690"/>
    </location>
</feature>
<dbReference type="GO" id="GO:0005524">
    <property type="term" value="F:ATP binding"/>
    <property type="evidence" value="ECO:0007669"/>
    <property type="project" value="UniProtKB-UniRule"/>
</dbReference>
<evidence type="ECO:0000256" key="9">
    <source>
        <dbReference type="ARBA" id="ARBA00023136"/>
    </source>
</evidence>
<dbReference type="Proteomes" id="UP000002043">
    <property type="component" value="Chromosome"/>
</dbReference>
<dbReference type="KEGG" id="tal:Thal_0202"/>
<dbReference type="SUPFAM" id="SSF55008">
    <property type="entry name" value="HMA, heavy metal-associated domain"/>
    <property type="match status" value="1"/>
</dbReference>
<dbReference type="SUPFAM" id="SSF81653">
    <property type="entry name" value="Calcium ATPase, transduction domain A"/>
    <property type="match status" value="1"/>
</dbReference>
<organism evidence="12 13">
    <name type="scientific">Thermocrinis albus (strain DSM 14484 / JCM 11386 / HI 11/12)</name>
    <dbReference type="NCBI Taxonomy" id="638303"/>
    <lineage>
        <taxon>Bacteria</taxon>
        <taxon>Pseudomonadati</taxon>
        <taxon>Aquificota</taxon>
        <taxon>Aquificia</taxon>
        <taxon>Aquificales</taxon>
        <taxon>Aquificaceae</taxon>
        <taxon>Thermocrinis</taxon>
    </lineage>
</organism>
<dbReference type="GO" id="GO:0043682">
    <property type="term" value="F:P-type divalent copper transporter activity"/>
    <property type="evidence" value="ECO:0007669"/>
    <property type="project" value="TreeGrafter"/>
</dbReference>
<protein>
    <submittedName>
        <fullName evidence="12">Heavy metal translocating P-type ATPase</fullName>
    </submittedName>
</protein>
<dbReference type="InterPro" id="IPR036412">
    <property type="entry name" value="HAD-like_sf"/>
</dbReference>
<dbReference type="InterPro" id="IPR018303">
    <property type="entry name" value="ATPase_P-typ_P_site"/>
</dbReference>
<dbReference type="GO" id="GO:0016887">
    <property type="term" value="F:ATP hydrolysis activity"/>
    <property type="evidence" value="ECO:0007669"/>
    <property type="project" value="InterPro"/>
</dbReference>
<comment type="subcellular location">
    <subcellularLocation>
        <location evidence="10">Cell membrane</location>
    </subcellularLocation>
    <subcellularLocation>
        <location evidence="1">Endomembrane system</location>
        <topology evidence="1">Multi-pass membrane protein</topology>
    </subcellularLocation>
</comment>
<keyword evidence="8 10" id="KW-1133">Transmembrane helix</keyword>
<evidence type="ECO:0000256" key="6">
    <source>
        <dbReference type="ARBA" id="ARBA00022840"/>
    </source>
</evidence>
<dbReference type="PROSITE" id="PS50846">
    <property type="entry name" value="HMA_2"/>
    <property type="match status" value="1"/>
</dbReference>
<dbReference type="PANTHER" id="PTHR43520">
    <property type="entry name" value="ATP7, ISOFORM B"/>
    <property type="match status" value="1"/>
</dbReference>
<feature type="transmembrane region" description="Helical" evidence="10">
    <location>
        <begin position="644"/>
        <end position="667"/>
    </location>
</feature>
<dbReference type="SUPFAM" id="SSF56784">
    <property type="entry name" value="HAD-like"/>
    <property type="match status" value="1"/>
</dbReference>
<feature type="domain" description="HMA" evidence="11">
    <location>
        <begin position="23"/>
        <end position="89"/>
    </location>
</feature>
<dbReference type="PANTHER" id="PTHR43520:SF8">
    <property type="entry name" value="P-TYPE CU(+) TRANSPORTER"/>
    <property type="match status" value="1"/>
</dbReference>
<dbReference type="GO" id="GO:0055070">
    <property type="term" value="P:copper ion homeostasis"/>
    <property type="evidence" value="ECO:0007669"/>
    <property type="project" value="TreeGrafter"/>
</dbReference>
<dbReference type="InterPro" id="IPR008250">
    <property type="entry name" value="ATPase_P-typ_transduc_dom_A_sf"/>
</dbReference>
<evidence type="ECO:0000256" key="10">
    <source>
        <dbReference type="RuleBase" id="RU362081"/>
    </source>
</evidence>
<dbReference type="NCBIfam" id="TIGR01511">
    <property type="entry name" value="ATPase-IB1_Cu"/>
    <property type="match status" value="1"/>
</dbReference>
<dbReference type="GO" id="GO:0005886">
    <property type="term" value="C:plasma membrane"/>
    <property type="evidence" value="ECO:0007669"/>
    <property type="project" value="UniProtKB-SubCell"/>
</dbReference>
<dbReference type="NCBIfam" id="TIGR01525">
    <property type="entry name" value="ATPase-IB_hvy"/>
    <property type="match status" value="1"/>
</dbReference>
<dbReference type="InterPro" id="IPR036163">
    <property type="entry name" value="HMA_dom_sf"/>
</dbReference>
<dbReference type="InterPro" id="IPR001757">
    <property type="entry name" value="P_typ_ATPase"/>
</dbReference>
<dbReference type="Pfam" id="PF00122">
    <property type="entry name" value="E1-E2_ATPase"/>
    <property type="match status" value="1"/>
</dbReference>
<dbReference type="PROSITE" id="PS01229">
    <property type="entry name" value="COF_2"/>
    <property type="match status" value="1"/>
</dbReference>
<dbReference type="InterPro" id="IPR023299">
    <property type="entry name" value="ATPase_P-typ_cyto_dom_N"/>
</dbReference>
<dbReference type="STRING" id="638303.Thal_0202"/>
<keyword evidence="3 10" id="KW-0812">Transmembrane</keyword>
<feature type="transmembrane region" description="Helical" evidence="10">
    <location>
        <begin position="97"/>
        <end position="118"/>
    </location>
</feature>
<dbReference type="NCBIfam" id="TIGR01512">
    <property type="entry name" value="ATPase-IB2_Cd"/>
    <property type="match status" value="1"/>
</dbReference>
<dbReference type="InterPro" id="IPR059000">
    <property type="entry name" value="ATPase_P-type_domA"/>
</dbReference>
<name>D3SNV0_THEAH</name>
<feature type="transmembrane region" description="Helical" evidence="10">
    <location>
        <begin position="124"/>
        <end position="147"/>
    </location>
</feature>
<evidence type="ECO:0000256" key="4">
    <source>
        <dbReference type="ARBA" id="ARBA00022723"/>
    </source>
</evidence>
<evidence type="ECO:0000313" key="12">
    <source>
        <dbReference type="EMBL" id="ADC88837.1"/>
    </source>
</evidence>
<evidence type="ECO:0000256" key="7">
    <source>
        <dbReference type="ARBA" id="ARBA00022967"/>
    </source>
</evidence>
<dbReference type="SUPFAM" id="SSF81665">
    <property type="entry name" value="Calcium ATPase, transmembrane domain M"/>
    <property type="match status" value="1"/>
</dbReference>
<dbReference type="InterPro" id="IPR017969">
    <property type="entry name" value="Heavy-metal-associated_CS"/>
</dbReference>
<keyword evidence="9 10" id="KW-0472">Membrane</keyword>
<keyword evidence="5 10" id="KW-0547">Nucleotide-binding</keyword>
<evidence type="ECO:0000256" key="8">
    <source>
        <dbReference type="ARBA" id="ARBA00022989"/>
    </source>
</evidence>
<keyword evidence="10" id="KW-1003">Cell membrane</keyword>
<sequence>MMRIITQIERLNSHACAFILEPMRLSLKVSGMTCVNCARAIELNLRRLHGVKDVKVSFELGRVWVEIEEELISPQDVVAVIESLGYRVEDSLTGRDFSAVVLALCYILSVPIVFLMFLHQPWSLYLQALLAGVVQLVGGWSFYRSAYLSARAGVGNMDLLVAVGSTTAYLYSLLSLVGFLKAHPMFETSALLITFVRTGKWVEDRFKKRATRKLRDLFGFQTVKVRVLGPKGEEEKSPSEVFKGDRVILRKGDLIPVDGHLQEGTVWLDQSLITGESEPVKMEAGALLLSGSLVVDGYGVMKVEKTFSGSYVSFLIKLVEKALSEKPNIQRISDKIAHYFVQGVLILALLVFAFWMWRTHDLERSLTYALAVVVVSCPCAFGIAVPLAIVVGLSRAYSRGILIKEPSIFEREVDVVFLDKTGTVTEGKPKVVKVRVRDEEALRVAHALSSLSNHPYSKAIREYTANLGISADPPSHCKEVVGVGILCDEYALKGKENGWVAIYRGEEVLAEFYVEDTLREDAPQAVDQLKRMGLKVVMLTGDREERAKSISDALGIEEWYASVKPEDKMQVLEEYQKRGYRVCMVGDGINDAPALAKADMSVAMGSGTEVAKLVGDVVLLGGIGGLVELFRIKKTVSRRIKQNLFWAFSYNVLLIPVAAGGLASFGISLKPEWAGLLMVLSSVAVVINSVRP</sequence>
<dbReference type="HOGENOM" id="CLU_001771_0_3_0"/>
<evidence type="ECO:0000313" key="13">
    <source>
        <dbReference type="Proteomes" id="UP000002043"/>
    </source>
</evidence>
<evidence type="ECO:0000256" key="5">
    <source>
        <dbReference type="ARBA" id="ARBA00022741"/>
    </source>
</evidence>
<dbReference type="PROSITE" id="PS00154">
    <property type="entry name" value="ATPASE_E1_E2"/>
    <property type="match status" value="1"/>
</dbReference>
<dbReference type="Pfam" id="PF00702">
    <property type="entry name" value="Hydrolase"/>
    <property type="match status" value="1"/>
</dbReference>
<proteinExistence type="inferred from homology"/>
<accession>D3SNV0</accession>
<dbReference type="PRINTS" id="PR00943">
    <property type="entry name" value="CUATPASE"/>
</dbReference>
<dbReference type="Gene3D" id="2.70.150.10">
    <property type="entry name" value="Calcium-transporting ATPase, cytoplasmic transduction domain A"/>
    <property type="match status" value="1"/>
</dbReference>
<dbReference type="FunFam" id="3.30.70.100:FF:000001">
    <property type="entry name" value="ATPase copper transporting beta"/>
    <property type="match status" value="1"/>
</dbReference>
<dbReference type="AlphaFoldDB" id="D3SNV0"/>
<reference evidence="13" key="1">
    <citation type="journal article" date="2010" name="Stand. Genomic Sci.">
        <title>Complete genome sequence of Thermocrinis albus type strain (HI 11/12T).</title>
        <authorList>
            <person name="Wirth R."/>
            <person name="Sikorski J."/>
            <person name="Brambilla E."/>
            <person name="Misra M."/>
            <person name="Lapidus A."/>
            <person name="Copeland A."/>
            <person name="Nolan M."/>
            <person name="Lucas S."/>
            <person name="Chen F."/>
            <person name="Tice H."/>
            <person name="Cheng J.F."/>
            <person name="Han C."/>
            <person name="Detter J.C."/>
            <person name="Tapia R."/>
            <person name="Bruce D."/>
            <person name="Goodwin L."/>
            <person name="Pitluck S."/>
            <person name="Pati A."/>
            <person name="Anderson I."/>
            <person name="Ivanova N."/>
            <person name="Mavromatis K."/>
            <person name="Mikhailova N."/>
            <person name="Chen A."/>
            <person name="Palaniappan K."/>
            <person name="Bilek Y."/>
            <person name="Hader T."/>
            <person name="Land M."/>
            <person name="Hauser L."/>
            <person name="Chang Y.J."/>
            <person name="Jeffries C.D."/>
            <person name="Tindall B.J."/>
            <person name="Rohde M."/>
            <person name="Goker M."/>
            <person name="Bristow J."/>
            <person name="Eisen J.A."/>
            <person name="Markowitz V."/>
            <person name="Hugenholtz P."/>
            <person name="Kyrpides N.C."/>
            <person name="Klenk H.P."/>
        </authorList>
    </citation>
    <scope>NUCLEOTIDE SEQUENCE [LARGE SCALE GENOMIC DNA]</scope>
    <source>
        <strain evidence="13">DSM 14484 / JCM 11386 / HI 11/12</strain>
    </source>
</reference>
<evidence type="ECO:0000256" key="2">
    <source>
        <dbReference type="ARBA" id="ARBA00006024"/>
    </source>
</evidence>
<dbReference type="InterPro" id="IPR027256">
    <property type="entry name" value="P-typ_ATPase_IB"/>
</dbReference>
<keyword evidence="13" id="KW-1185">Reference proteome</keyword>
<dbReference type="GO" id="GO:0012505">
    <property type="term" value="C:endomembrane system"/>
    <property type="evidence" value="ECO:0007669"/>
    <property type="project" value="UniProtKB-SubCell"/>
</dbReference>
<dbReference type="InterPro" id="IPR023214">
    <property type="entry name" value="HAD_sf"/>
</dbReference>
<dbReference type="InterPro" id="IPR006121">
    <property type="entry name" value="HMA_dom"/>
</dbReference>
<feature type="transmembrane region" description="Helical" evidence="10">
    <location>
        <begin position="369"/>
        <end position="393"/>
    </location>
</feature>
<evidence type="ECO:0000256" key="1">
    <source>
        <dbReference type="ARBA" id="ARBA00004127"/>
    </source>
</evidence>
<dbReference type="EMBL" id="CP001931">
    <property type="protein sequence ID" value="ADC88837.1"/>
    <property type="molecule type" value="Genomic_DNA"/>
</dbReference>
<gene>
    <name evidence="12" type="ordered locus">Thal_0202</name>
</gene>
<dbReference type="GO" id="GO:0005507">
    <property type="term" value="F:copper ion binding"/>
    <property type="evidence" value="ECO:0007669"/>
    <property type="project" value="TreeGrafter"/>
</dbReference>
<dbReference type="NCBIfam" id="TIGR01494">
    <property type="entry name" value="ATPase_P-type"/>
    <property type="match status" value="1"/>
</dbReference>
<dbReference type="Gene3D" id="3.40.50.1000">
    <property type="entry name" value="HAD superfamily/HAD-like"/>
    <property type="match status" value="2"/>
</dbReference>
<dbReference type="CDD" id="cd00371">
    <property type="entry name" value="HMA"/>
    <property type="match status" value="1"/>
</dbReference>
<dbReference type="Gene3D" id="3.40.1110.10">
    <property type="entry name" value="Calcium-transporting ATPase, cytoplasmic domain N"/>
    <property type="match status" value="1"/>
</dbReference>
<dbReference type="eggNOG" id="COG2217">
    <property type="taxonomic scope" value="Bacteria"/>
</dbReference>
<dbReference type="Pfam" id="PF00403">
    <property type="entry name" value="HMA"/>
    <property type="match status" value="1"/>
</dbReference>
<comment type="similarity">
    <text evidence="2 10">Belongs to the cation transport ATPase (P-type) (TC 3.A.3) family. Type IB subfamily.</text>
</comment>
<keyword evidence="4 10" id="KW-0479">Metal-binding</keyword>